<dbReference type="Pfam" id="PF00855">
    <property type="entry name" value="PWWP"/>
    <property type="match status" value="2"/>
</dbReference>
<keyword evidence="7" id="KW-0949">S-adenosyl-L-methionine</keyword>
<feature type="compositionally biased region" description="Basic and acidic residues" evidence="15">
    <location>
        <begin position="1246"/>
        <end position="1257"/>
    </location>
</feature>
<evidence type="ECO:0000256" key="10">
    <source>
        <dbReference type="ARBA" id="ARBA00022833"/>
    </source>
</evidence>
<dbReference type="FunFam" id="2.170.270.10:FF:000002">
    <property type="entry name" value="Histone-lysine N-methyltransferase"/>
    <property type="match status" value="1"/>
</dbReference>
<dbReference type="PROSITE" id="PS01359">
    <property type="entry name" value="ZF_PHD_1"/>
    <property type="match status" value="1"/>
</dbReference>
<dbReference type="Proteomes" id="UP001153712">
    <property type="component" value="Chromosome 1"/>
</dbReference>
<evidence type="ECO:0000256" key="2">
    <source>
        <dbReference type="ARBA" id="ARBA00004286"/>
    </source>
</evidence>
<dbReference type="PANTHER" id="PTHR22884">
    <property type="entry name" value="SET DOMAIN PROTEINS"/>
    <property type="match status" value="1"/>
</dbReference>
<evidence type="ECO:0000256" key="12">
    <source>
        <dbReference type="ARBA" id="ARBA00023242"/>
    </source>
</evidence>
<feature type="region of interest" description="Disordered" evidence="15">
    <location>
        <begin position="277"/>
        <end position="380"/>
    </location>
</feature>
<dbReference type="GO" id="GO:0005694">
    <property type="term" value="C:chromosome"/>
    <property type="evidence" value="ECO:0007669"/>
    <property type="project" value="UniProtKB-SubCell"/>
</dbReference>
<feature type="compositionally biased region" description="Polar residues" evidence="15">
    <location>
        <begin position="625"/>
        <end position="636"/>
    </location>
</feature>
<evidence type="ECO:0000256" key="7">
    <source>
        <dbReference type="ARBA" id="ARBA00022691"/>
    </source>
</evidence>
<feature type="region of interest" description="Disordered" evidence="15">
    <location>
        <begin position="613"/>
        <end position="636"/>
    </location>
</feature>
<keyword evidence="5" id="KW-0489">Methyltransferase</keyword>
<feature type="region of interest" description="Disordered" evidence="15">
    <location>
        <begin position="1652"/>
        <end position="1676"/>
    </location>
</feature>
<keyword evidence="8" id="KW-0479">Metal-binding</keyword>
<gene>
    <name evidence="21" type="ORF">PHYEVI_LOCUS540</name>
</gene>
<evidence type="ECO:0000259" key="19">
    <source>
        <dbReference type="PROSITE" id="PS50868"/>
    </source>
</evidence>
<feature type="domain" description="AWS" evidence="20">
    <location>
        <begin position="2523"/>
        <end position="2573"/>
    </location>
</feature>
<evidence type="ECO:0000256" key="11">
    <source>
        <dbReference type="ARBA" id="ARBA00022853"/>
    </source>
</evidence>
<feature type="compositionally biased region" description="Basic residues" evidence="15">
    <location>
        <begin position="1662"/>
        <end position="1676"/>
    </location>
</feature>
<dbReference type="CDD" id="cd15567">
    <property type="entry name" value="PHD4_NSD"/>
    <property type="match status" value="1"/>
</dbReference>
<feature type="region of interest" description="Disordered" evidence="15">
    <location>
        <begin position="1290"/>
        <end position="1330"/>
    </location>
</feature>
<evidence type="ECO:0000256" key="9">
    <source>
        <dbReference type="ARBA" id="ARBA00022771"/>
    </source>
</evidence>
<comment type="subcellular location">
    <subcellularLocation>
        <location evidence="2">Chromosome</location>
    </subcellularLocation>
    <subcellularLocation>
        <location evidence="1">Nucleus</location>
    </subcellularLocation>
</comment>
<feature type="domain" description="PWWP" evidence="18">
    <location>
        <begin position="1700"/>
        <end position="1766"/>
    </location>
</feature>
<keyword evidence="11" id="KW-0156">Chromatin regulator</keyword>
<dbReference type="InterPro" id="IPR001214">
    <property type="entry name" value="SET_dom"/>
</dbReference>
<name>A0A9N9XIX4_PHYSR</name>
<evidence type="ECO:0000256" key="8">
    <source>
        <dbReference type="ARBA" id="ARBA00022723"/>
    </source>
</evidence>
<dbReference type="Gene3D" id="2.30.30.140">
    <property type="match status" value="2"/>
</dbReference>
<feature type="region of interest" description="Disordered" evidence="15">
    <location>
        <begin position="2728"/>
        <end position="2753"/>
    </location>
</feature>
<evidence type="ECO:0000256" key="13">
    <source>
        <dbReference type="PROSITE-ProRule" id="PRU00146"/>
    </source>
</evidence>
<dbReference type="PROSITE" id="PS50016">
    <property type="entry name" value="ZF_PHD_2"/>
    <property type="match status" value="1"/>
</dbReference>
<dbReference type="SMART" id="SM00249">
    <property type="entry name" value="PHD"/>
    <property type="match status" value="2"/>
</dbReference>
<dbReference type="SUPFAM" id="SSF63748">
    <property type="entry name" value="Tudor/PWWP/MBT"/>
    <property type="match status" value="2"/>
</dbReference>
<feature type="compositionally biased region" description="Basic and acidic residues" evidence="15">
    <location>
        <begin position="838"/>
        <end position="855"/>
    </location>
</feature>
<dbReference type="CDD" id="cd15565">
    <property type="entry name" value="PHD2_NSD"/>
    <property type="match status" value="1"/>
</dbReference>
<feature type="region of interest" description="Disordered" evidence="15">
    <location>
        <begin position="812"/>
        <end position="893"/>
    </location>
</feature>
<dbReference type="Pfam" id="PF00856">
    <property type="entry name" value="SET"/>
    <property type="match status" value="1"/>
</dbReference>
<keyword evidence="22" id="KW-1185">Reference proteome</keyword>
<keyword evidence="10" id="KW-0862">Zinc</keyword>
<keyword evidence="9 13" id="KW-0863">Zinc-finger</keyword>
<feature type="compositionally biased region" description="Basic residues" evidence="15">
    <location>
        <begin position="812"/>
        <end position="824"/>
    </location>
</feature>
<feature type="region of interest" description="Disordered" evidence="15">
    <location>
        <begin position="472"/>
        <end position="506"/>
    </location>
</feature>
<evidence type="ECO:0008006" key="23">
    <source>
        <dbReference type="Google" id="ProtNLM"/>
    </source>
</evidence>
<dbReference type="GO" id="GO:0008270">
    <property type="term" value="F:zinc ion binding"/>
    <property type="evidence" value="ECO:0007669"/>
    <property type="project" value="UniProtKB-KW"/>
</dbReference>
<evidence type="ECO:0000256" key="6">
    <source>
        <dbReference type="ARBA" id="ARBA00022679"/>
    </source>
</evidence>
<feature type="compositionally biased region" description="Basic residues" evidence="15">
    <location>
        <begin position="9"/>
        <end position="19"/>
    </location>
</feature>
<dbReference type="CDD" id="cd15566">
    <property type="entry name" value="PHD3_NSD"/>
    <property type="match status" value="1"/>
</dbReference>
<feature type="compositionally biased region" description="Polar residues" evidence="15">
    <location>
        <begin position="2107"/>
        <end position="2135"/>
    </location>
</feature>
<organism evidence="21 22">
    <name type="scientific">Phyllotreta striolata</name>
    <name type="common">Striped flea beetle</name>
    <name type="synonym">Crioceris striolata</name>
    <dbReference type="NCBI Taxonomy" id="444603"/>
    <lineage>
        <taxon>Eukaryota</taxon>
        <taxon>Metazoa</taxon>
        <taxon>Ecdysozoa</taxon>
        <taxon>Arthropoda</taxon>
        <taxon>Hexapoda</taxon>
        <taxon>Insecta</taxon>
        <taxon>Pterygota</taxon>
        <taxon>Neoptera</taxon>
        <taxon>Endopterygota</taxon>
        <taxon>Coleoptera</taxon>
        <taxon>Polyphaga</taxon>
        <taxon>Cucujiformia</taxon>
        <taxon>Chrysomeloidea</taxon>
        <taxon>Chrysomelidae</taxon>
        <taxon>Galerucinae</taxon>
        <taxon>Alticini</taxon>
        <taxon>Phyllotreta</taxon>
    </lineage>
</organism>
<evidence type="ECO:0000256" key="15">
    <source>
        <dbReference type="SAM" id="MobiDB-lite"/>
    </source>
</evidence>
<dbReference type="PROSITE" id="PS51215">
    <property type="entry name" value="AWS"/>
    <property type="match status" value="1"/>
</dbReference>
<feature type="coiled-coil region" evidence="14">
    <location>
        <begin position="1816"/>
        <end position="1843"/>
    </location>
</feature>
<dbReference type="GO" id="GO:0140938">
    <property type="term" value="F:histone H3 methyltransferase activity"/>
    <property type="evidence" value="ECO:0007669"/>
    <property type="project" value="UniProtKB-ARBA"/>
</dbReference>
<evidence type="ECO:0000256" key="5">
    <source>
        <dbReference type="ARBA" id="ARBA00022603"/>
    </source>
</evidence>
<dbReference type="InterPro" id="IPR013083">
    <property type="entry name" value="Znf_RING/FYVE/PHD"/>
</dbReference>
<dbReference type="InterPro" id="IPR001965">
    <property type="entry name" value="Znf_PHD"/>
</dbReference>
<keyword evidence="14" id="KW-0175">Coiled coil</keyword>
<feature type="region of interest" description="Disordered" evidence="15">
    <location>
        <begin position="1191"/>
        <end position="1217"/>
    </location>
</feature>
<feature type="domain" description="PHD-type" evidence="16">
    <location>
        <begin position="2339"/>
        <end position="2384"/>
    </location>
</feature>
<feature type="compositionally biased region" description="Polar residues" evidence="15">
    <location>
        <begin position="365"/>
        <end position="375"/>
    </location>
</feature>
<keyword evidence="12" id="KW-0539">Nucleus</keyword>
<dbReference type="Gene3D" id="3.30.40.10">
    <property type="entry name" value="Zinc/RING finger domain, C3HC4 (zinc finger)"/>
    <property type="match status" value="2"/>
</dbReference>
<evidence type="ECO:0000259" key="16">
    <source>
        <dbReference type="PROSITE" id="PS50016"/>
    </source>
</evidence>
<keyword evidence="3" id="KW-0158">Chromosome</keyword>
<feature type="compositionally biased region" description="Basic and acidic residues" evidence="15">
    <location>
        <begin position="1290"/>
        <end position="1299"/>
    </location>
</feature>
<evidence type="ECO:0000256" key="14">
    <source>
        <dbReference type="SAM" id="Coils"/>
    </source>
</evidence>
<dbReference type="CDD" id="cd05838">
    <property type="entry name" value="PWWP_NSD_rpt2"/>
    <property type="match status" value="1"/>
</dbReference>
<sequence length="2753" mass="312164">MKPFEKRNTNKPKSKRRSIRLQNLVRVEESINKDNQLNGANPTYNKKEEECHLNNSTLESSAKIVEPNAIPNVKPKSPIKTYVNPRKYVEKPKTVESFGLPDNPFITVHPLSLSKLDNILDTKVLDAKEITLQDLEFIEKPWHIIDLKDELFQLTEAQTKSNTNSCAVIHCPLDTNNLNSSLESHEIEICKTNSHNKQSVNIETYQSTKTLKKSNSFADMLDQRSCKPIYNLRRSSSQTEVRGNRSKKRLEVKLFPLLMKSKRKQIVQNENDSIHLPSEMFPDHISSPAYASTPNKSKRKRSNKNRTNGEDKSPVVKEDLNRSSVTSISDQDDNSLLSEESKSFKILRNRTVPSSSERRKRRRINSNSTQETDSLLTDEENFEKSGSCLNIRKLRSHSKRLPVKNDIDQSFIIQSKSEESNQLPSNSENQLKELNQMVTEASPTVNENHINIPVISEDSSLNSTLDKTLNHSTSQIISGSKLKEKRKRGRPRKNRQKRYFTDNNPTNKIKELCQTDTETSLTDYEDHTNVSVNYQNASSGNTLNKKLLTESLNPITGDPVLRVQTRKLRGRPRKIENKVHQIDTDDSTVESESQSDIKFDTCLNKNASEVSKKKKRRKVIDRTPTEGSLSTKESTSTVLLTSENKFSTNNLELSPSIEQQRESRSKIENLNETISRRKLRSSITNNEETQSLVTNFRNNIQSRKLKKVTNNVSKGNSNKTSPKLIENTPEDVEGIDENQLKVSLIKEKAIEVSKLGSNAKILNEDLLINNNISSSEVEASEDVMQINNQPISQAQKNDKTVNKANGILSFKINKKSNHQVKKRNAAASTATNSVDNLQTDKEVRDKSEDLRRIESEQDEVLNSSGKSIKGEEGSDNQKVANANQNKTDNSEHDTEIAKFDNRNIIENTSQLTNDKMEEQILKKSNGDLADANHINIDLELNELTKKDQELQKDVIKHNKVVDCRGNSAKEVQQENHHHNEDFSKLEINKQDKFVDSKPTIKNGTLTSVNLTETVRQKSKVLLNRTLYTSPISKHIFENKQKCKSLSNLKTTMVNGNFNVKEDKCKYTKQTPVIKNRQFQQNGIRIVSKNQSEELEKDISINSLPNKETCENSRELEKPVINDINSSHDKKYGNNGKEEIHMKNHYPKENGLLEECKQNGYDDINKKRSKQPELQTLSSQEPLQITHNSILNKSSEKENDPECSERHSNGAINGEIGAGGPLQLQFQCNLNQKLTKSESKTTYNKDSSSKEIRNTLRENEEDESSYLLECIDQFLNEKPIAADLDEKLDKLKSRDKRQDPPRSPIPTRSKTSSSIDESSKKPNKTTAYNESVDNKTINSSIAINNEAVVDSPALASSITTKEYQIKATVPNVIHEDGVNGECDSTLVDNSHKTDSPIESSSNVANNACLTQELTSEPGSLDITLTTGNKELVTDEENVVDLLPIELKENKTPHTEENLIETTSTSSIETNLNSTISENLLTSSGISDKVYLIEAETGDHRGVEDGDSFIISDDPSLIATGNECLAEKVPTKVIESSNVAIVKQEIENIEENNGLVDQIDCITSQYTDFYEPLAEEVPSNVIESPSVKEVKQEMDVQEENEGFDCNSQCSDVHEQEKRLDFYEDSYRDTSTVGVKEEGDDSSWADLSKFSNGDEFEDSKYSLTPRRRRAGGKKRRKHNAQNKKIILDYYQNCIIPDQYHLKEGDIIWGQLARYPYWPCIITNDPNTNSFTKTEIKGFKEYNSIHVCFFGDRGRRAWIARGKIIKFTDKNDLRRIYNDLKGFQSSSELKVFCISGGSMCKKFTKAIEEVEYVKTHNLNVEEIIEYMANAKTEANQVEDDNSRGRKRKLDNAIEIKMEFSPKLEPNAEPNDGNNAKKIKLGNKTSPQPTSKEKPRKKSTEEPLSIPKEEPVEEEEEPEEVIVTDEISGEEYVTTVDHIQNFGSYSLREQKSLFKRNNLFRGYPKEKACQFCFDFGEVYKCKGGCYGVYHLSCAADIVAHKTPKRTKTRMSKMDNEDIYTKEKREQAGRSEMDTQVEIITIPSNVCATPPRKTFPPDCENMDLAQRIDFKMKEIMKKFESTAYMKMCNELSPVANGSIRRYQHWRDNNVVEQESGLISQSPNNLSEGDKNIPTTSKQTVLNEEGLLGESPYSQLQETETDKSSSKKKPSNKIKRTTAIKHVTADSEPIEGPDSNSSKRDVDVFICGFCADDVDPYCFICCDSVSKTGFKIRHKCSLPHCSRFYHPECLKLWPQTQWSLIQTTKNRFSQEEVDSFVCPQHVCHTCASDNPRASMPRCSGDKIAKCLLCPASYHSTNMCVPAGTEIISSTQIVCPRHINKSNTINTTWCLICSEGGNLICCENCPTSVHPECLMVNLADDEKFICEDCECGRLPLYDEIVWVKMGHYKWWPGLILYPNEIPHNVMNIKHSAGAFVVKFFGTYDYFWVNRGRSFLFQDGDTIDMRMTTKSKKVKTMYIRAVEEAVIAHKLKKQFKSILTTATQSCQKPPPYIKIKVSKPVGNVKLSDMDLSNITACECDPTLPNPCGPDSNCLNRLLWTECNPEVCSAGESCKNQLFEKREYPPLVPCKTEARGWGLKTLAPISKGQFIIEYVGELIDAEEYQRRIQKMHEQKDENYYFLIITPNRIIDAGPKGNVARFMNHCCQPNCETQKWTVNGETRVGLFANQDILPHTELTFNYNLECTGTERKECKCGAPNCSGFIGLKAKQFQEVNETKKVKAKKTKRKRRKAVKQLNSSNSNV</sequence>
<dbReference type="InterPro" id="IPR000313">
    <property type="entry name" value="PWWP_dom"/>
</dbReference>
<dbReference type="SMART" id="SM00317">
    <property type="entry name" value="SET"/>
    <property type="match status" value="1"/>
</dbReference>
<feature type="region of interest" description="Disordered" evidence="15">
    <location>
        <begin position="2107"/>
        <end position="2190"/>
    </location>
</feature>
<dbReference type="CDD" id="cd20144">
    <property type="entry name" value="PWWP_NSD_rpt1"/>
    <property type="match status" value="1"/>
</dbReference>
<reference evidence="21" key="1">
    <citation type="submission" date="2022-01" db="EMBL/GenBank/DDBJ databases">
        <authorList>
            <person name="King R."/>
        </authorList>
    </citation>
    <scope>NUCLEOTIDE SEQUENCE</scope>
</reference>
<dbReference type="InterPro" id="IPR006560">
    <property type="entry name" value="AWS_dom"/>
</dbReference>
<dbReference type="GO" id="GO:0032259">
    <property type="term" value="P:methylation"/>
    <property type="evidence" value="ECO:0007669"/>
    <property type="project" value="UniProtKB-KW"/>
</dbReference>
<feature type="compositionally biased region" description="Polar residues" evidence="15">
    <location>
        <begin position="826"/>
        <end position="837"/>
    </location>
</feature>
<evidence type="ECO:0000256" key="3">
    <source>
        <dbReference type="ARBA" id="ARBA00022454"/>
    </source>
</evidence>
<dbReference type="SUPFAM" id="SSF82199">
    <property type="entry name" value="SET domain"/>
    <property type="match status" value="1"/>
</dbReference>
<feature type="domain" description="SET" evidence="17">
    <location>
        <begin position="2575"/>
        <end position="2692"/>
    </location>
</feature>
<feature type="compositionally biased region" description="Basic and acidic residues" evidence="15">
    <location>
        <begin position="1193"/>
        <end position="1207"/>
    </location>
</feature>
<evidence type="ECO:0000259" key="18">
    <source>
        <dbReference type="PROSITE" id="PS50812"/>
    </source>
</evidence>
<dbReference type="SMART" id="SM00293">
    <property type="entry name" value="PWWP"/>
    <property type="match status" value="2"/>
</dbReference>
<dbReference type="InterPro" id="IPR019787">
    <property type="entry name" value="Znf_PHD-finger"/>
</dbReference>
<keyword evidence="4" id="KW-0597">Phosphoprotein</keyword>
<dbReference type="OrthoDB" id="422362at2759"/>
<dbReference type="SMART" id="SM00508">
    <property type="entry name" value="PostSET"/>
    <property type="match status" value="1"/>
</dbReference>
<dbReference type="Pfam" id="PF22908">
    <property type="entry name" value="PHD_NSD"/>
    <property type="match status" value="1"/>
</dbReference>
<dbReference type="InterPro" id="IPR055198">
    <property type="entry name" value="NSD_PHD"/>
</dbReference>
<feature type="compositionally biased region" description="Basic residues" evidence="15">
    <location>
        <begin position="2730"/>
        <end position="2743"/>
    </location>
</feature>
<feature type="compositionally biased region" description="Basic residues" evidence="15">
    <location>
        <begin position="483"/>
        <end position="498"/>
    </location>
</feature>
<feature type="compositionally biased region" description="Polar residues" evidence="15">
    <location>
        <begin position="322"/>
        <end position="338"/>
    </location>
</feature>
<dbReference type="InterPro" id="IPR046341">
    <property type="entry name" value="SET_dom_sf"/>
</dbReference>
<dbReference type="GO" id="GO:0005634">
    <property type="term" value="C:nucleus"/>
    <property type="evidence" value="ECO:0007669"/>
    <property type="project" value="UniProtKB-SubCell"/>
</dbReference>
<dbReference type="CDD" id="cd19173">
    <property type="entry name" value="SET_NSD"/>
    <property type="match status" value="1"/>
</dbReference>
<feature type="domain" description="Post-SET" evidence="19">
    <location>
        <begin position="2699"/>
        <end position="2715"/>
    </location>
</feature>
<dbReference type="GO" id="GO:0016279">
    <property type="term" value="F:protein-lysine N-methyltransferase activity"/>
    <property type="evidence" value="ECO:0007669"/>
    <property type="project" value="UniProtKB-ARBA"/>
</dbReference>
<evidence type="ECO:0000256" key="4">
    <source>
        <dbReference type="ARBA" id="ARBA00022553"/>
    </source>
</evidence>
<dbReference type="PROSITE" id="PS50812">
    <property type="entry name" value="PWWP"/>
    <property type="match status" value="2"/>
</dbReference>
<dbReference type="InterPro" id="IPR003616">
    <property type="entry name" value="Post-SET_dom"/>
</dbReference>
<feature type="compositionally biased region" description="Polar residues" evidence="15">
    <location>
        <begin position="876"/>
        <end position="887"/>
    </location>
</feature>
<feature type="compositionally biased region" description="Basic and acidic residues" evidence="15">
    <location>
        <begin position="307"/>
        <end position="321"/>
    </location>
</feature>
<dbReference type="InterPro" id="IPR019786">
    <property type="entry name" value="Zinc_finger_PHD-type_CS"/>
</dbReference>
<dbReference type="Pfam" id="PF17907">
    <property type="entry name" value="AWS"/>
    <property type="match status" value="1"/>
</dbReference>
<feature type="compositionally biased region" description="Acidic residues" evidence="15">
    <location>
        <begin position="1906"/>
        <end position="1922"/>
    </location>
</feature>
<evidence type="ECO:0000313" key="22">
    <source>
        <dbReference type="Proteomes" id="UP001153712"/>
    </source>
</evidence>
<dbReference type="SUPFAM" id="SSF57903">
    <property type="entry name" value="FYVE/PHD zinc finger"/>
    <property type="match status" value="1"/>
</dbReference>
<keyword evidence="6" id="KW-0808">Transferase</keyword>
<protein>
    <recommendedName>
        <fullName evidence="23">PWWP domain-containing protein</fullName>
    </recommendedName>
</protein>
<feature type="domain" description="PWWP" evidence="18">
    <location>
        <begin position="2389"/>
        <end position="2451"/>
    </location>
</feature>
<feature type="compositionally biased region" description="Basic residues" evidence="15">
    <location>
        <begin position="2159"/>
        <end position="2172"/>
    </location>
</feature>
<dbReference type="Gene3D" id="2.170.270.10">
    <property type="entry name" value="SET domain"/>
    <property type="match status" value="1"/>
</dbReference>
<dbReference type="EMBL" id="OU900094">
    <property type="protein sequence ID" value="CAG9854075.1"/>
    <property type="molecule type" value="Genomic_DNA"/>
</dbReference>
<accession>A0A9N9XIX4</accession>
<feature type="region of interest" description="Disordered" evidence="15">
    <location>
        <begin position="1"/>
        <end position="23"/>
    </location>
</feature>
<dbReference type="PROSITE" id="PS50868">
    <property type="entry name" value="POST_SET"/>
    <property type="match status" value="1"/>
</dbReference>
<evidence type="ECO:0000259" key="17">
    <source>
        <dbReference type="PROSITE" id="PS50280"/>
    </source>
</evidence>
<feature type="region of interest" description="Disordered" evidence="15">
    <location>
        <begin position="1853"/>
        <end position="1922"/>
    </location>
</feature>
<dbReference type="PROSITE" id="PS50280">
    <property type="entry name" value="SET"/>
    <property type="match status" value="1"/>
</dbReference>
<dbReference type="InterPro" id="IPR011011">
    <property type="entry name" value="Znf_FYVE_PHD"/>
</dbReference>
<evidence type="ECO:0000256" key="1">
    <source>
        <dbReference type="ARBA" id="ARBA00004123"/>
    </source>
</evidence>
<evidence type="ECO:0000313" key="21">
    <source>
        <dbReference type="EMBL" id="CAG9854075.1"/>
    </source>
</evidence>
<dbReference type="SMART" id="SM00570">
    <property type="entry name" value="AWS"/>
    <property type="match status" value="1"/>
</dbReference>
<feature type="region of interest" description="Disordered" evidence="15">
    <location>
        <begin position="1235"/>
        <end position="1261"/>
    </location>
</feature>
<evidence type="ECO:0000259" key="20">
    <source>
        <dbReference type="PROSITE" id="PS51215"/>
    </source>
</evidence>
<dbReference type="InterPro" id="IPR050777">
    <property type="entry name" value="SET2_Histone-Lys_MeTrsfase"/>
</dbReference>
<proteinExistence type="predicted"/>
<feature type="compositionally biased region" description="Polar residues" evidence="15">
    <location>
        <begin position="1235"/>
        <end position="1245"/>
    </location>
</feature>